<dbReference type="EMBL" id="OW240912">
    <property type="protein sequence ID" value="CAH2224728.1"/>
    <property type="molecule type" value="Genomic_DNA"/>
</dbReference>
<keyword evidence="3" id="KW-1185">Reference proteome</keyword>
<dbReference type="AlphaFoldDB" id="A0AAD1VPU8"/>
<feature type="region of interest" description="Disordered" evidence="1">
    <location>
        <begin position="1"/>
        <end position="38"/>
    </location>
</feature>
<evidence type="ECO:0000313" key="2">
    <source>
        <dbReference type="EMBL" id="CAH2224728.1"/>
    </source>
</evidence>
<gene>
    <name evidence="2" type="ORF">PECUL_23A009813</name>
</gene>
<proteinExistence type="predicted"/>
<protein>
    <submittedName>
        <fullName evidence="2">Uncharacterized protein</fullName>
    </submittedName>
</protein>
<name>A0AAD1VPU8_PELCU</name>
<reference evidence="2" key="1">
    <citation type="submission" date="2022-03" db="EMBL/GenBank/DDBJ databases">
        <authorList>
            <person name="Alioto T."/>
            <person name="Alioto T."/>
            <person name="Gomez Garrido J."/>
        </authorList>
    </citation>
    <scope>NUCLEOTIDE SEQUENCE</scope>
</reference>
<organism evidence="2 3">
    <name type="scientific">Pelobates cultripes</name>
    <name type="common">Western spadefoot toad</name>
    <dbReference type="NCBI Taxonomy" id="61616"/>
    <lineage>
        <taxon>Eukaryota</taxon>
        <taxon>Metazoa</taxon>
        <taxon>Chordata</taxon>
        <taxon>Craniata</taxon>
        <taxon>Vertebrata</taxon>
        <taxon>Euteleostomi</taxon>
        <taxon>Amphibia</taxon>
        <taxon>Batrachia</taxon>
        <taxon>Anura</taxon>
        <taxon>Pelobatoidea</taxon>
        <taxon>Pelobatidae</taxon>
        <taxon>Pelobates</taxon>
    </lineage>
</organism>
<sequence>MAAPPQRSLSCSSKELEYDAPDPVPEARASTTKVDKRPTKVDDDCALTTKDDLKHLLHELRTMFQADCALIQEDMHTLSGHMNSVAD</sequence>
<evidence type="ECO:0000256" key="1">
    <source>
        <dbReference type="SAM" id="MobiDB-lite"/>
    </source>
</evidence>
<accession>A0AAD1VPU8</accession>
<evidence type="ECO:0000313" key="3">
    <source>
        <dbReference type="Proteomes" id="UP001295444"/>
    </source>
</evidence>
<dbReference type="Proteomes" id="UP001295444">
    <property type="component" value="Chromosome 01"/>
</dbReference>